<keyword evidence="5 7" id="KW-0472">Membrane</keyword>
<evidence type="ECO:0000256" key="3">
    <source>
        <dbReference type="ARBA" id="ARBA00022692"/>
    </source>
</evidence>
<keyword evidence="3 7" id="KW-0812">Transmembrane</keyword>
<evidence type="ECO:0000259" key="8">
    <source>
        <dbReference type="Pfam" id="PF04024"/>
    </source>
</evidence>
<organism evidence="9 10">
    <name type="scientific">Patulibacter brassicae</name>
    <dbReference type="NCBI Taxonomy" id="1705717"/>
    <lineage>
        <taxon>Bacteria</taxon>
        <taxon>Bacillati</taxon>
        <taxon>Actinomycetota</taxon>
        <taxon>Thermoleophilia</taxon>
        <taxon>Solirubrobacterales</taxon>
        <taxon>Patulibacteraceae</taxon>
        <taxon>Patulibacter</taxon>
    </lineage>
</organism>
<dbReference type="PANTHER" id="PTHR33885:SF3">
    <property type="entry name" value="PHAGE SHOCK PROTEIN C"/>
    <property type="match status" value="1"/>
</dbReference>
<evidence type="ECO:0000256" key="5">
    <source>
        <dbReference type="ARBA" id="ARBA00023136"/>
    </source>
</evidence>
<dbReference type="EMBL" id="JAXAVX010000008">
    <property type="protein sequence ID" value="MDX8152747.1"/>
    <property type="molecule type" value="Genomic_DNA"/>
</dbReference>
<feature type="transmembrane region" description="Helical" evidence="7">
    <location>
        <begin position="172"/>
        <end position="191"/>
    </location>
</feature>
<keyword evidence="10" id="KW-1185">Reference proteome</keyword>
<proteinExistence type="predicted"/>
<feature type="region of interest" description="Disordered" evidence="6">
    <location>
        <begin position="1"/>
        <end position="37"/>
    </location>
</feature>
<evidence type="ECO:0000256" key="1">
    <source>
        <dbReference type="ARBA" id="ARBA00004162"/>
    </source>
</evidence>
<keyword evidence="2" id="KW-1003">Cell membrane</keyword>
<evidence type="ECO:0000256" key="7">
    <source>
        <dbReference type="SAM" id="Phobius"/>
    </source>
</evidence>
<dbReference type="Proteomes" id="UP001277761">
    <property type="component" value="Unassembled WGS sequence"/>
</dbReference>
<feature type="region of interest" description="Disordered" evidence="6">
    <location>
        <begin position="326"/>
        <end position="355"/>
    </location>
</feature>
<dbReference type="Pfam" id="PF04024">
    <property type="entry name" value="PspC"/>
    <property type="match status" value="1"/>
</dbReference>
<feature type="transmembrane region" description="Helical" evidence="7">
    <location>
        <begin position="117"/>
        <end position="139"/>
    </location>
</feature>
<dbReference type="PANTHER" id="PTHR33885">
    <property type="entry name" value="PHAGE SHOCK PROTEIN C"/>
    <property type="match status" value="1"/>
</dbReference>
<feature type="transmembrane region" description="Helical" evidence="7">
    <location>
        <begin position="145"/>
        <end position="165"/>
    </location>
</feature>
<reference evidence="9 10" key="1">
    <citation type="submission" date="2023-11" db="EMBL/GenBank/DDBJ databases">
        <authorList>
            <person name="Xu M."/>
            <person name="Jiang T."/>
        </authorList>
    </citation>
    <scope>NUCLEOTIDE SEQUENCE [LARGE SCALE GENOMIC DNA]</scope>
    <source>
        <strain evidence="9 10">SD</strain>
    </source>
</reference>
<accession>A0ABU4VN14</accession>
<sequence length="355" mass="36285">MPDPTPDPSPDEPTVARPSPDDAPTGAGADPAGGAERGLLRSSTDRVLFGVCGGIGERYGVEPILIRIAFVIAVFFGGSGLLFYLAAAILVPSAAAPAAGAPGAAAAGTAASGAARLLVGMAAILASLVGLAAVAALGFGLTAFFGGWPVAVLLVLLGVVLIVSARSRPASAALLLVIVSLAIPASAAVIGDVRVDDTVGERTFAPVSAPIAREGSRLGIGELTVDLRDLDAPRRGRPLRIPARVDVGHLLVRLPSDRCITWRIRSDLRVAGELVSSGDSFGPARTFLSGTGERELEIDPGGRRRPVVELDLRVGVGQIDIVHGSDGDQQGAVRSGWRSGDRGATLRTAACEERR</sequence>
<evidence type="ECO:0000256" key="2">
    <source>
        <dbReference type="ARBA" id="ARBA00022475"/>
    </source>
</evidence>
<feature type="transmembrane region" description="Helical" evidence="7">
    <location>
        <begin position="64"/>
        <end position="91"/>
    </location>
</feature>
<evidence type="ECO:0000313" key="10">
    <source>
        <dbReference type="Proteomes" id="UP001277761"/>
    </source>
</evidence>
<feature type="domain" description="Phage shock protein PspC N-terminal" evidence="8">
    <location>
        <begin position="38"/>
        <end position="93"/>
    </location>
</feature>
<feature type="compositionally biased region" description="Low complexity" evidence="6">
    <location>
        <begin position="22"/>
        <end position="34"/>
    </location>
</feature>
<evidence type="ECO:0000256" key="6">
    <source>
        <dbReference type="SAM" id="MobiDB-lite"/>
    </source>
</evidence>
<evidence type="ECO:0000256" key="4">
    <source>
        <dbReference type="ARBA" id="ARBA00022989"/>
    </source>
</evidence>
<dbReference type="RefSeq" id="WP_319954903.1">
    <property type="nucleotide sequence ID" value="NZ_JAXAVX010000008.1"/>
</dbReference>
<protein>
    <submittedName>
        <fullName evidence="9">PspC domain-containing protein</fullName>
    </submittedName>
</protein>
<dbReference type="InterPro" id="IPR007168">
    <property type="entry name" value="Phageshock_PspC_N"/>
</dbReference>
<name>A0ABU4VN14_9ACTN</name>
<dbReference type="InterPro" id="IPR052027">
    <property type="entry name" value="PspC"/>
</dbReference>
<evidence type="ECO:0000313" key="9">
    <source>
        <dbReference type="EMBL" id="MDX8152747.1"/>
    </source>
</evidence>
<gene>
    <name evidence="9" type="ORF">SK069_14160</name>
</gene>
<comment type="subcellular location">
    <subcellularLocation>
        <location evidence="1">Cell membrane</location>
        <topology evidence="1">Single-pass membrane protein</topology>
    </subcellularLocation>
</comment>
<keyword evidence="4 7" id="KW-1133">Transmembrane helix</keyword>
<comment type="caution">
    <text evidence="9">The sequence shown here is derived from an EMBL/GenBank/DDBJ whole genome shotgun (WGS) entry which is preliminary data.</text>
</comment>